<gene>
    <name evidence="1" type="ORF">SAMN05421664_3234</name>
</gene>
<evidence type="ECO:0000313" key="1">
    <source>
        <dbReference type="EMBL" id="SDR03818.1"/>
    </source>
</evidence>
<organism evidence="1 2">
    <name type="scientific">Chryseobacterium soldanellicola</name>
    <dbReference type="NCBI Taxonomy" id="311333"/>
    <lineage>
        <taxon>Bacteria</taxon>
        <taxon>Pseudomonadati</taxon>
        <taxon>Bacteroidota</taxon>
        <taxon>Flavobacteriia</taxon>
        <taxon>Flavobacteriales</taxon>
        <taxon>Weeksellaceae</taxon>
        <taxon>Chryseobacterium group</taxon>
        <taxon>Chryseobacterium</taxon>
    </lineage>
</organism>
<protein>
    <submittedName>
        <fullName evidence="1">Uncharacterized protein</fullName>
    </submittedName>
</protein>
<dbReference type="STRING" id="311333.SAMN05421664_3234"/>
<sequence length="199" mass="22385">MIVLFLTSVTILACNKSQKEDQGHEVYNKTVPPVSGAESENKFDIEHIAYSTADLGNFPFLTLPKGLKEMNKPLKKSFDVCFFPMNGKMTPFEGQLYKANISAEQGQEFSQYYFEKSMEDLLKSVGAVKVFDGEITQKEYDSYNKQDTNKGEEGDMGYPGEAIKFYVIRSKEMGDIYVQYTANNAAGKLNILQSKNANN</sequence>
<accession>A0A1H1FSV5</accession>
<evidence type="ECO:0000313" key="2">
    <source>
        <dbReference type="Proteomes" id="UP000199627"/>
    </source>
</evidence>
<name>A0A1H1FSV5_9FLAO</name>
<proteinExistence type="predicted"/>
<reference evidence="2" key="1">
    <citation type="submission" date="2016-10" db="EMBL/GenBank/DDBJ databases">
        <authorList>
            <person name="Varghese N."/>
            <person name="Submissions S."/>
        </authorList>
    </citation>
    <scope>NUCLEOTIDE SEQUENCE [LARGE SCALE GENOMIC DNA]</scope>
    <source>
        <strain evidence="2">DSM 17072</strain>
    </source>
</reference>
<dbReference type="AlphaFoldDB" id="A0A1H1FSV5"/>
<keyword evidence="2" id="KW-1185">Reference proteome</keyword>
<dbReference type="EMBL" id="FNKL01000004">
    <property type="protein sequence ID" value="SDR03818.1"/>
    <property type="molecule type" value="Genomic_DNA"/>
</dbReference>
<dbReference type="Proteomes" id="UP000199627">
    <property type="component" value="Unassembled WGS sequence"/>
</dbReference>